<dbReference type="PATRIC" id="fig|1337887.3.peg.2083"/>
<proteinExistence type="predicted"/>
<accession>U4VBW1</accession>
<gene>
    <name evidence="1" type="ORF">Q644_18100</name>
</gene>
<organism evidence="1 2">
    <name type="scientific">Brucella intermedia 229E</name>
    <dbReference type="NCBI Taxonomy" id="1337887"/>
    <lineage>
        <taxon>Bacteria</taxon>
        <taxon>Pseudomonadati</taxon>
        <taxon>Pseudomonadota</taxon>
        <taxon>Alphaproteobacteria</taxon>
        <taxon>Hyphomicrobiales</taxon>
        <taxon>Brucellaceae</taxon>
        <taxon>Brucella/Ochrobactrum group</taxon>
        <taxon>Brucella</taxon>
    </lineage>
</organism>
<protein>
    <submittedName>
        <fullName evidence="1">Uncharacterized protein</fullName>
    </submittedName>
</protein>
<dbReference type="AlphaFoldDB" id="U4VBW1"/>
<dbReference type="Proteomes" id="UP000016842">
    <property type="component" value="Unassembled WGS sequence"/>
</dbReference>
<name>U4VBW1_9HYPH</name>
<sequence>MQQLYEKLGGVYQEKSEPDEGGRFNLRARAVTVALLRKLLNYSALERAEVELNEWLAASARKSNPIFGKHDA</sequence>
<evidence type="ECO:0000313" key="1">
    <source>
        <dbReference type="EMBL" id="ERM02154.1"/>
    </source>
</evidence>
<dbReference type="EMBL" id="ASXJ01000105">
    <property type="protein sequence ID" value="ERM02154.1"/>
    <property type="molecule type" value="Genomic_DNA"/>
</dbReference>
<comment type="caution">
    <text evidence="1">The sequence shown here is derived from an EMBL/GenBank/DDBJ whole genome shotgun (WGS) entry which is preliminary data.</text>
</comment>
<evidence type="ECO:0000313" key="2">
    <source>
        <dbReference type="Proteomes" id="UP000016842"/>
    </source>
</evidence>
<reference evidence="1 2" key="1">
    <citation type="journal article" date="2014" name="FEMS Microbiol. Lett.">
        <title>Genome sequencing analysis reveals virulence-related gene content of Ochrobactrum intermedium strain 229E, a urease-positive strain isolated from the human gastric niche.</title>
        <authorList>
            <person name="Kulkarni G.J."/>
            <person name="Shetty S."/>
            <person name="Dharne M.S."/>
            <person name="Shouche Y.S."/>
        </authorList>
    </citation>
    <scope>NUCLEOTIDE SEQUENCE [LARGE SCALE GENOMIC DNA]</scope>
    <source>
        <strain evidence="1 2">229E</strain>
    </source>
</reference>